<evidence type="ECO:0000313" key="1">
    <source>
        <dbReference type="EMBL" id="MCP0886952.1"/>
    </source>
</evidence>
<gene>
    <name evidence="1" type="ORF">LB941_06345</name>
</gene>
<name>A0A9X2FJW6_9LACO</name>
<proteinExistence type="predicted"/>
<accession>A0A9X2FJW6</accession>
<protein>
    <submittedName>
        <fullName evidence="1">Uncharacterized protein</fullName>
    </submittedName>
</protein>
<evidence type="ECO:0000313" key="2">
    <source>
        <dbReference type="Proteomes" id="UP001139006"/>
    </source>
</evidence>
<sequence>MEQMTSYELEHLTKKIDEIQSEFENFSSGYKRAGLGKQAAKVVRALNTLYEELDDKADEVWAKEQEFPI</sequence>
<keyword evidence="2" id="KW-1185">Reference proteome</keyword>
<reference evidence="1 2" key="1">
    <citation type="journal article" date="2023" name="Int. J. Syst. Evol. Microbiol.">
        <title>Ligilactobacillus ubinensis sp. nov., a novel species isolated from the wild ferment of a durian fruit (Durio zibethinus).</title>
        <authorList>
            <person name="Heng Y.C."/>
            <person name="Menon N."/>
            <person name="Chen B."/>
            <person name="Loo B.Z.L."/>
            <person name="Wong G.W.J."/>
            <person name="Lim A.C.H."/>
            <person name="Silvaraju S."/>
            <person name="Kittelmann S."/>
        </authorList>
    </citation>
    <scope>NUCLEOTIDE SEQUENCE [LARGE SCALE GENOMIC DNA]</scope>
    <source>
        <strain evidence="1 2">WILCCON 0076</strain>
    </source>
</reference>
<dbReference type="EMBL" id="JAIULA010000010">
    <property type="protein sequence ID" value="MCP0886952.1"/>
    <property type="molecule type" value="Genomic_DNA"/>
</dbReference>
<comment type="caution">
    <text evidence="1">The sequence shown here is derived from an EMBL/GenBank/DDBJ whole genome shotgun (WGS) entry which is preliminary data.</text>
</comment>
<dbReference type="AlphaFoldDB" id="A0A9X2FJW6"/>
<dbReference type="Proteomes" id="UP001139006">
    <property type="component" value="Unassembled WGS sequence"/>
</dbReference>
<organism evidence="1 2">
    <name type="scientific">Ligilactobacillus ubinensis</name>
    <dbReference type="NCBI Taxonomy" id="2876789"/>
    <lineage>
        <taxon>Bacteria</taxon>
        <taxon>Bacillati</taxon>
        <taxon>Bacillota</taxon>
        <taxon>Bacilli</taxon>
        <taxon>Lactobacillales</taxon>
        <taxon>Lactobacillaceae</taxon>
        <taxon>Ligilactobacillus</taxon>
    </lineage>
</organism>
<dbReference type="RefSeq" id="WP_253360430.1">
    <property type="nucleotide sequence ID" value="NZ_JAIULA010000010.1"/>
</dbReference>